<comment type="caution">
    <text evidence="3">The sequence shown here is derived from an EMBL/GenBank/DDBJ whole genome shotgun (WGS) entry which is preliminary data.</text>
</comment>
<feature type="region of interest" description="Disordered" evidence="1">
    <location>
        <begin position="162"/>
        <end position="262"/>
    </location>
</feature>
<organism evidence="3 4">
    <name type="scientific">Ephemerocybe angulata</name>
    <dbReference type="NCBI Taxonomy" id="980116"/>
    <lineage>
        <taxon>Eukaryota</taxon>
        <taxon>Fungi</taxon>
        <taxon>Dikarya</taxon>
        <taxon>Basidiomycota</taxon>
        <taxon>Agaricomycotina</taxon>
        <taxon>Agaricomycetes</taxon>
        <taxon>Agaricomycetidae</taxon>
        <taxon>Agaricales</taxon>
        <taxon>Agaricineae</taxon>
        <taxon>Psathyrellaceae</taxon>
        <taxon>Ephemerocybe</taxon>
    </lineage>
</organism>
<keyword evidence="4" id="KW-1185">Reference proteome</keyword>
<feature type="region of interest" description="Disordered" evidence="1">
    <location>
        <begin position="1"/>
        <end position="48"/>
    </location>
</feature>
<evidence type="ECO:0000256" key="2">
    <source>
        <dbReference type="SAM" id="Phobius"/>
    </source>
</evidence>
<gene>
    <name evidence="3" type="ORF">DFP72DRAFT_1152270</name>
</gene>
<dbReference type="AlphaFoldDB" id="A0A8H6HGV9"/>
<sequence>MATILSRRGDPGPRGPWDTGVKLRSRKRTKGGREERSTYPPPSLSCKHGERREAFGRGSVRVGAGVVVWVGVVILVLGVIVRVVLGVVITVVVVLVLAPILVPAPACAFATVPIPVEVKLEEPAAVDPETTIKKLAAVAQTRLQRAVPQRIIGPLSKILNRHPSIPLQPRTISTPRSRMRKGLSRHRPSLAPSSKKKNPRGQPSPTKVRVPEEASERKEEKRDRDVIAPHTWQPPPKEHPVRIAGLHTRRHKSRVYTTHLER</sequence>
<name>A0A8H6HGV9_9AGAR</name>
<reference evidence="3 4" key="1">
    <citation type="submission" date="2020-07" db="EMBL/GenBank/DDBJ databases">
        <title>Comparative genomics of pyrophilous fungi reveals a link between fire events and developmental genes.</title>
        <authorList>
            <consortium name="DOE Joint Genome Institute"/>
            <person name="Steindorff A.S."/>
            <person name="Carver A."/>
            <person name="Calhoun S."/>
            <person name="Stillman K."/>
            <person name="Liu H."/>
            <person name="Lipzen A."/>
            <person name="Pangilinan J."/>
            <person name="Labutti K."/>
            <person name="Bruns T.D."/>
            <person name="Grigoriev I.V."/>
        </authorList>
    </citation>
    <scope>NUCLEOTIDE SEQUENCE [LARGE SCALE GENOMIC DNA]</scope>
    <source>
        <strain evidence="3 4">CBS 144469</strain>
    </source>
</reference>
<keyword evidence="2" id="KW-1133">Transmembrane helix</keyword>
<feature type="transmembrane region" description="Helical" evidence="2">
    <location>
        <begin position="87"/>
        <end position="112"/>
    </location>
</feature>
<keyword evidence="2" id="KW-0472">Membrane</keyword>
<proteinExistence type="predicted"/>
<feature type="compositionally biased region" description="Basic residues" evidence="1">
    <location>
        <begin position="177"/>
        <end position="199"/>
    </location>
</feature>
<accession>A0A8H6HGV9</accession>
<evidence type="ECO:0000313" key="3">
    <source>
        <dbReference type="EMBL" id="KAF6746579.1"/>
    </source>
</evidence>
<evidence type="ECO:0000256" key="1">
    <source>
        <dbReference type="SAM" id="MobiDB-lite"/>
    </source>
</evidence>
<feature type="compositionally biased region" description="Basic and acidic residues" evidence="1">
    <location>
        <begin position="209"/>
        <end position="227"/>
    </location>
</feature>
<evidence type="ECO:0000313" key="4">
    <source>
        <dbReference type="Proteomes" id="UP000521943"/>
    </source>
</evidence>
<protein>
    <submittedName>
        <fullName evidence="3">Uncharacterized protein</fullName>
    </submittedName>
</protein>
<keyword evidence="2" id="KW-0812">Transmembrane</keyword>
<dbReference type="Proteomes" id="UP000521943">
    <property type="component" value="Unassembled WGS sequence"/>
</dbReference>
<feature type="transmembrane region" description="Helical" evidence="2">
    <location>
        <begin position="60"/>
        <end position="81"/>
    </location>
</feature>
<dbReference type="EMBL" id="JACGCI010000091">
    <property type="protein sequence ID" value="KAF6746579.1"/>
    <property type="molecule type" value="Genomic_DNA"/>
</dbReference>